<dbReference type="AlphaFoldDB" id="A0A9D4G337"/>
<dbReference type="EMBL" id="JAIWYP010000006">
    <property type="protein sequence ID" value="KAH3807941.1"/>
    <property type="molecule type" value="Genomic_DNA"/>
</dbReference>
<reference evidence="1" key="2">
    <citation type="submission" date="2020-11" db="EMBL/GenBank/DDBJ databases">
        <authorList>
            <person name="McCartney M.A."/>
            <person name="Auch B."/>
            <person name="Kono T."/>
            <person name="Mallez S."/>
            <person name="Becker A."/>
            <person name="Gohl D.M."/>
            <person name="Silverstein K.A.T."/>
            <person name="Koren S."/>
            <person name="Bechman K.B."/>
            <person name="Herman A."/>
            <person name="Abrahante J.E."/>
            <person name="Garbe J."/>
        </authorList>
    </citation>
    <scope>NUCLEOTIDE SEQUENCE</scope>
    <source>
        <strain evidence="1">Duluth1</strain>
        <tissue evidence="1">Whole animal</tissue>
    </source>
</reference>
<name>A0A9D4G337_DREPO</name>
<organism evidence="1 2">
    <name type="scientific">Dreissena polymorpha</name>
    <name type="common">Zebra mussel</name>
    <name type="synonym">Mytilus polymorpha</name>
    <dbReference type="NCBI Taxonomy" id="45954"/>
    <lineage>
        <taxon>Eukaryota</taxon>
        <taxon>Metazoa</taxon>
        <taxon>Spiralia</taxon>
        <taxon>Lophotrochozoa</taxon>
        <taxon>Mollusca</taxon>
        <taxon>Bivalvia</taxon>
        <taxon>Autobranchia</taxon>
        <taxon>Heteroconchia</taxon>
        <taxon>Euheterodonta</taxon>
        <taxon>Imparidentia</taxon>
        <taxon>Neoheterodontei</taxon>
        <taxon>Myida</taxon>
        <taxon>Dreissenoidea</taxon>
        <taxon>Dreissenidae</taxon>
        <taxon>Dreissena</taxon>
    </lineage>
</organism>
<evidence type="ECO:0000313" key="1">
    <source>
        <dbReference type="EMBL" id="KAH3807941.1"/>
    </source>
</evidence>
<proteinExistence type="predicted"/>
<protein>
    <submittedName>
        <fullName evidence="1">Uncharacterized protein</fullName>
    </submittedName>
</protein>
<gene>
    <name evidence="1" type="ORF">DPMN_136289</name>
</gene>
<evidence type="ECO:0000313" key="2">
    <source>
        <dbReference type="Proteomes" id="UP000828390"/>
    </source>
</evidence>
<comment type="caution">
    <text evidence="1">The sequence shown here is derived from an EMBL/GenBank/DDBJ whole genome shotgun (WGS) entry which is preliminary data.</text>
</comment>
<keyword evidence="2" id="KW-1185">Reference proteome</keyword>
<reference evidence="1" key="1">
    <citation type="journal article" date="2019" name="bioRxiv">
        <title>The Genome of the Zebra Mussel, Dreissena polymorpha: A Resource for Invasive Species Research.</title>
        <authorList>
            <person name="McCartney M.A."/>
            <person name="Auch B."/>
            <person name="Kono T."/>
            <person name="Mallez S."/>
            <person name="Zhang Y."/>
            <person name="Obille A."/>
            <person name="Becker A."/>
            <person name="Abrahante J.E."/>
            <person name="Garbe J."/>
            <person name="Badalamenti J.P."/>
            <person name="Herman A."/>
            <person name="Mangelson H."/>
            <person name="Liachko I."/>
            <person name="Sullivan S."/>
            <person name="Sone E.D."/>
            <person name="Koren S."/>
            <person name="Silverstein K.A.T."/>
            <person name="Beckman K.B."/>
            <person name="Gohl D.M."/>
        </authorList>
    </citation>
    <scope>NUCLEOTIDE SEQUENCE</scope>
    <source>
        <strain evidence="1">Duluth1</strain>
        <tissue evidence="1">Whole animal</tissue>
    </source>
</reference>
<accession>A0A9D4G337</accession>
<dbReference type="Proteomes" id="UP000828390">
    <property type="component" value="Unassembled WGS sequence"/>
</dbReference>
<sequence>MGTFEVFQLFPECPLNSIRPSVGGPPLRSVKSVVNMVSVIVAIRFRQGRVAYPTPKPPSARELLTVLGGVDQKLLNDPNWDILS</sequence>